<evidence type="ECO:0000259" key="12">
    <source>
        <dbReference type="Pfam" id="PF16187"/>
    </source>
</evidence>
<feature type="domain" description="Peptidase M16 C-terminal" evidence="11">
    <location>
        <begin position="264"/>
        <end position="434"/>
    </location>
</feature>
<dbReference type="Gene3D" id="3.30.830.10">
    <property type="entry name" value="Metalloenzyme, LuxS/M16 peptidase-like"/>
    <property type="match status" value="4"/>
</dbReference>
<dbReference type="AlphaFoldDB" id="A0A9P3LAL6"/>
<dbReference type="FunFam" id="3.30.830.10:FF:000012">
    <property type="entry name" value="Protease 3"/>
    <property type="match status" value="1"/>
</dbReference>
<evidence type="ECO:0000259" key="13">
    <source>
        <dbReference type="Pfam" id="PF22456"/>
    </source>
</evidence>
<evidence type="ECO:0000256" key="1">
    <source>
        <dbReference type="ARBA" id="ARBA00001947"/>
    </source>
</evidence>
<dbReference type="GO" id="GO:0004222">
    <property type="term" value="F:metalloendopeptidase activity"/>
    <property type="evidence" value="ECO:0007669"/>
    <property type="project" value="InterPro"/>
</dbReference>
<keyword evidence="15" id="KW-1185">Reference proteome</keyword>
<dbReference type="OrthoDB" id="952271at2759"/>
<evidence type="ECO:0000256" key="6">
    <source>
        <dbReference type="ARBA" id="ARBA00022833"/>
    </source>
</evidence>
<dbReference type="Pfam" id="PF00675">
    <property type="entry name" value="Peptidase_M16"/>
    <property type="match status" value="1"/>
</dbReference>
<evidence type="ECO:0000259" key="10">
    <source>
        <dbReference type="Pfam" id="PF00675"/>
    </source>
</evidence>
<dbReference type="EMBL" id="BPQB01000005">
    <property type="protein sequence ID" value="GJE87118.1"/>
    <property type="molecule type" value="Genomic_DNA"/>
</dbReference>
<organism evidence="14 15">
    <name type="scientific">Phanerochaete sordida</name>
    <dbReference type="NCBI Taxonomy" id="48140"/>
    <lineage>
        <taxon>Eukaryota</taxon>
        <taxon>Fungi</taxon>
        <taxon>Dikarya</taxon>
        <taxon>Basidiomycota</taxon>
        <taxon>Agaricomycotina</taxon>
        <taxon>Agaricomycetes</taxon>
        <taxon>Polyporales</taxon>
        <taxon>Phanerochaetaceae</taxon>
        <taxon>Phanerochaete</taxon>
    </lineage>
</organism>
<dbReference type="PROSITE" id="PS00143">
    <property type="entry name" value="INSULINASE"/>
    <property type="match status" value="1"/>
</dbReference>
<feature type="compositionally biased region" description="Polar residues" evidence="9">
    <location>
        <begin position="214"/>
        <end position="226"/>
    </location>
</feature>
<name>A0A9P3LAL6_9APHY</name>
<dbReference type="InterPro" id="IPR001431">
    <property type="entry name" value="Pept_M16_Zn_BS"/>
</dbReference>
<dbReference type="FunFam" id="3.30.830.10:FF:000005">
    <property type="entry name" value="nardilysin isoform X1"/>
    <property type="match status" value="1"/>
</dbReference>
<proteinExistence type="inferred from homology"/>
<comment type="caution">
    <text evidence="14">The sequence shown here is derived from an EMBL/GenBank/DDBJ whole genome shotgun (WGS) entry which is preliminary data.</text>
</comment>
<evidence type="ECO:0000256" key="5">
    <source>
        <dbReference type="ARBA" id="ARBA00022801"/>
    </source>
</evidence>
<dbReference type="InterPro" id="IPR011249">
    <property type="entry name" value="Metalloenz_LuxS/M16"/>
</dbReference>
<dbReference type="PANTHER" id="PTHR43690:SF18">
    <property type="entry name" value="INSULIN-DEGRADING ENZYME-RELATED"/>
    <property type="match status" value="1"/>
</dbReference>
<evidence type="ECO:0000256" key="8">
    <source>
        <dbReference type="RuleBase" id="RU004447"/>
    </source>
</evidence>
<evidence type="ECO:0000256" key="7">
    <source>
        <dbReference type="ARBA" id="ARBA00023049"/>
    </source>
</evidence>
<dbReference type="Proteomes" id="UP000703269">
    <property type="component" value="Unassembled WGS sequence"/>
</dbReference>
<dbReference type="InterPro" id="IPR032632">
    <property type="entry name" value="Peptidase_M16_M"/>
</dbReference>
<keyword evidence="5" id="KW-0378">Hydrolase</keyword>
<feature type="compositionally biased region" description="Low complexity" evidence="9">
    <location>
        <begin position="227"/>
        <end position="247"/>
    </location>
</feature>
<dbReference type="Pfam" id="PF16187">
    <property type="entry name" value="Peptidase_M16_M"/>
    <property type="match status" value="1"/>
</dbReference>
<keyword evidence="4" id="KW-0479">Metal-binding</keyword>
<dbReference type="GO" id="GO:0043171">
    <property type="term" value="P:peptide catabolic process"/>
    <property type="evidence" value="ECO:0007669"/>
    <property type="project" value="TreeGrafter"/>
</dbReference>
<sequence>MAILPDEWKRVSDSGVPPFNVYTKPICKSEQDDREYRVIKLENGLEAMLVHDAKGDKAAASLDVGVGHLQDPDDMPGLAHFCEHLLFMGTELYPRENEYSEYLAKNNGHSNAFTGTTNTNYFFNVSTGALSGALARFAAFFHCPLFAPSCTSRELNAVNSEHNKNHQSDIWRMFQLNKHLSKPGHPWSKFGSGNIESLSRKAKELKKKGVLKSVPNSVSGSPTSSLATTPAVSRSASPAPSTTSSASLELEGDGGPIGREIRRRLVEWWSQQYSANRMRLCVVGKESLDELSVLVSDLFSPIQNRDVDPLPSIDDHPFGEKESGTLVSAHTIMDFHAVEISFPLAYQAPLWRRQPANFVSHFVGHEGPGSLHSYLKNKGWVTALSCGPQPLARGFAMFRITVQLTKEGFEHYKEIILTVFKYLSMMRSSEFPAWYQQEMSQLRAIRFRFQEKRSPDDYAVWVSEHMAWPLPRDQILSGPQLVEEWDQNGEQEVREILDSLRIERGRALLMAKKEEHERVQGPIEWTQEPIYSTPYRVERFSREFIAKADSLKDIKELYLPGPNEFIPTNLNVDKRAVDKPAERPTLVRSTSLSELWHKKDDRFWVPRASAILDIRTPVAFESARASAMTRLYSELVTDSLTEYSYDADLAGLTYNFASHNLGIYCTLNGYNDKLDVLAKVVFDKARNLVITPERLHVVKASVVRDWQNFFMNQPYRVSDYCVRYLTTEKQWLLNEKLTEIPSVTVEELQTHIDRLLKNVRIYGLIVGNMHKDEAIRLIETAEHSLRSSGTPNQIDERGLIPPDGVNSVWNTPAPNPNEPNSALSYYVHLGSLLEPRTRVTAALLAQILAEPAFNILRTREQLGYVVSCGQWSSPGHGEVGMRLVVQSERAPAFLEERVDAFLDEMLGTLEGMPDEEFAEHKHGLEKSWSEDPKNLREETNRYWAHIDTGYLDFYRRQINVKELHTVTREDVITLFRNRVHYSSPTRAKVAVHLKAQKPRPKRMSEAAVSAFGESLEAQGVTVDQAKWREELFAHGEPLQSDVAAYWERTLAEESSLSPEAAKELVCGLSKHAEAAPATSEYEGRLREGTVLVEDPKAYRERSRLTDLPKPVLEWGDLPHSKL</sequence>
<dbReference type="GO" id="GO:0051603">
    <property type="term" value="P:proteolysis involved in protein catabolic process"/>
    <property type="evidence" value="ECO:0007669"/>
    <property type="project" value="TreeGrafter"/>
</dbReference>
<protein>
    <submittedName>
        <fullName evidence="14">Insulin-degrading enzyme</fullName>
    </submittedName>
</protein>
<evidence type="ECO:0000313" key="14">
    <source>
        <dbReference type="EMBL" id="GJE87118.1"/>
    </source>
</evidence>
<dbReference type="SUPFAM" id="SSF63411">
    <property type="entry name" value="LuxS/MPP-like metallohydrolase"/>
    <property type="match status" value="5"/>
</dbReference>
<keyword evidence="7" id="KW-0482">Metalloprotease</keyword>
<dbReference type="GO" id="GO:0005829">
    <property type="term" value="C:cytosol"/>
    <property type="evidence" value="ECO:0007669"/>
    <property type="project" value="TreeGrafter"/>
</dbReference>
<keyword evidence="3" id="KW-0645">Protease</keyword>
<feature type="region of interest" description="Disordered" evidence="9">
    <location>
        <begin position="207"/>
        <end position="255"/>
    </location>
</feature>
<dbReference type="Pfam" id="PF05193">
    <property type="entry name" value="Peptidase_M16_C"/>
    <property type="match status" value="1"/>
</dbReference>
<feature type="domain" description="Peptidase M16 N-terminal" evidence="10">
    <location>
        <begin position="49"/>
        <end position="184"/>
    </location>
</feature>
<dbReference type="GO" id="GO:0046872">
    <property type="term" value="F:metal ion binding"/>
    <property type="evidence" value="ECO:0007669"/>
    <property type="project" value="UniProtKB-KW"/>
</dbReference>
<dbReference type="Pfam" id="PF22456">
    <property type="entry name" value="PqqF-like_C_4"/>
    <property type="match status" value="1"/>
</dbReference>
<dbReference type="GO" id="GO:0005739">
    <property type="term" value="C:mitochondrion"/>
    <property type="evidence" value="ECO:0007669"/>
    <property type="project" value="TreeGrafter"/>
</dbReference>
<accession>A0A9P3LAL6</accession>
<evidence type="ECO:0000256" key="4">
    <source>
        <dbReference type="ARBA" id="ARBA00022723"/>
    </source>
</evidence>
<reference evidence="14 15" key="1">
    <citation type="submission" date="2021-08" db="EMBL/GenBank/DDBJ databases">
        <title>Draft Genome Sequence of Phanerochaete sordida strain YK-624.</title>
        <authorList>
            <person name="Mori T."/>
            <person name="Dohra H."/>
            <person name="Suzuki T."/>
            <person name="Kawagishi H."/>
            <person name="Hirai H."/>
        </authorList>
    </citation>
    <scope>NUCLEOTIDE SEQUENCE [LARGE SCALE GENOMIC DNA]</scope>
    <source>
        <strain evidence="14 15">YK-624</strain>
    </source>
</reference>
<keyword evidence="6" id="KW-0862">Zinc</keyword>
<dbReference type="InterPro" id="IPR054734">
    <property type="entry name" value="PqqF-like_C_4"/>
</dbReference>
<dbReference type="InterPro" id="IPR050626">
    <property type="entry name" value="Peptidase_M16"/>
</dbReference>
<dbReference type="InterPro" id="IPR007863">
    <property type="entry name" value="Peptidase_M16_C"/>
</dbReference>
<dbReference type="FunFam" id="3.30.830.10:FF:000003">
    <property type="entry name" value="Insulin-degrading enzyme"/>
    <property type="match status" value="1"/>
</dbReference>
<evidence type="ECO:0000256" key="2">
    <source>
        <dbReference type="ARBA" id="ARBA00007261"/>
    </source>
</evidence>
<gene>
    <name evidence="14" type="ORF">PsYK624_032010</name>
</gene>
<evidence type="ECO:0000259" key="11">
    <source>
        <dbReference type="Pfam" id="PF05193"/>
    </source>
</evidence>
<feature type="domain" description="Coenzyme PQQ synthesis protein F-like C-terminal lobe" evidence="13">
    <location>
        <begin position="843"/>
        <end position="943"/>
    </location>
</feature>
<dbReference type="InterPro" id="IPR011765">
    <property type="entry name" value="Pept_M16_N"/>
</dbReference>
<comment type="cofactor">
    <cofactor evidence="1">
        <name>Zn(2+)</name>
        <dbReference type="ChEBI" id="CHEBI:29105"/>
    </cofactor>
</comment>
<feature type="domain" description="Peptidase M16 middle/third" evidence="12">
    <location>
        <begin position="447"/>
        <end position="738"/>
    </location>
</feature>
<dbReference type="PANTHER" id="PTHR43690">
    <property type="entry name" value="NARDILYSIN"/>
    <property type="match status" value="1"/>
</dbReference>
<comment type="similarity">
    <text evidence="2 8">Belongs to the peptidase M16 family.</text>
</comment>
<evidence type="ECO:0000256" key="3">
    <source>
        <dbReference type="ARBA" id="ARBA00022670"/>
    </source>
</evidence>
<evidence type="ECO:0000256" key="9">
    <source>
        <dbReference type="SAM" id="MobiDB-lite"/>
    </source>
</evidence>
<evidence type="ECO:0000313" key="15">
    <source>
        <dbReference type="Proteomes" id="UP000703269"/>
    </source>
</evidence>